<evidence type="ECO:0000256" key="13">
    <source>
        <dbReference type="ARBA" id="ARBA00023239"/>
    </source>
</evidence>
<keyword evidence="21" id="KW-1185">Reference proteome</keyword>
<dbReference type="RefSeq" id="WP_114186873.1">
    <property type="nucleotide sequence ID" value="NZ_BJYU01000083.1"/>
</dbReference>
<protein>
    <recommendedName>
        <fullName evidence="4">Adenylate cyclase</fullName>
        <ecNumber evidence="3">4.6.1.1</ecNumber>
    </recommendedName>
    <alternativeName>
        <fullName evidence="14">ATP pyrophosphate-lyase</fullName>
    </alternativeName>
    <alternativeName>
        <fullName evidence="15">Adenylyl cyclase</fullName>
    </alternativeName>
</protein>
<dbReference type="PROSITE" id="PS00452">
    <property type="entry name" value="GUANYLATE_CYCLASE_1"/>
    <property type="match status" value="1"/>
</dbReference>
<comment type="subcellular location">
    <subcellularLocation>
        <location evidence="2">Membrane</location>
    </subcellularLocation>
</comment>
<dbReference type="InterPro" id="IPR048432">
    <property type="entry name" value="MASE7"/>
</dbReference>
<evidence type="ECO:0000256" key="5">
    <source>
        <dbReference type="ARBA" id="ARBA00022692"/>
    </source>
</evidence>
<keyword evidence="8" id="KW-0067">ATP-binding</keyword>
<gene>
    <name evidence="20" type="primary">cya</name>
    <name evidence="20" type="ORF">MAE02_46650</name>
</gene>
<feature type="transmembrane region" description="Helical" evidence="18">
    <location>
        <begin position="78"/>
        <end position="97"/>
    </location>
</feature>
<reference evidence="20 21" key="1">
    <citation type="submission" date="2019-07" db="EMBL/GenBank/DDBJ databases">
        <title>Whole genome shotgun sequence of Microvirga aerophila NBRC 106136.</title>
        <authorList>
            <person name="Hosoyama A."/>
            <person name="Uohara A."/>
            <person name="Ohji S."/>
            <person name="Ichikawa N."/>
        </authorList>
    </citation>
    <scope>NUCLEOTIDE SEQUENCE [LARGE SCALE GENOMIC DNA]</scope>
    <source>
        <strain evidence="20 21">NBRC 106136</strain>
    </source>
</reference>
<evidence type="ECO:0000256" key="17">
    <source>
        <dbReference type="RuleBase" id="RU000405"/>
    </source>
</evidence>
<keyword evidence="7" id="KW-0547">Nucleotide-binding</keyword>
<feature type="transmembrane region" description="Helical" evidence="18">
    <location>
        <begin position="48"/>
        <end position="66"/>
    </location>
</feature>
<evidence type="ECO:0000256" key="8">
    <source>
        <dbReference type="ARBA" id="ARBA00022840"/>
    </source>
</evidence>
<dbReference type="Proteomes" id="UP000321085">
    <property type="component" value="Unassembled WGS sequence"/>
</dbReference>
<dbReference type="CDD" id="cd07302">
    <property type="entry name" value="CHD"/>
    <property type="match status" value="1"/>
</dbReference>
<organism evidence="20 21">
    <name type="scientific">Microvirga aerophila</name>
    <dbReference type="NCBI Taxonomy" id="670291"/>
    <lineage>
        <taxon>Bacteria</taxon>
        <taxon>Pseudomonadati</taxon>
        <taxon>Pseudomonadota</taxon>
        <taxon>Alphaproteobacteria</taxon>
        <taxon>Hyphomicrobiales</taxon>
        <taxon>Methylobacteriaceae</taxon>
        <taxon>Microvirga</taxon>
    </lineage>
</organism>
<dbReference type="PANTHER" id="PTHR11920:SF335">
    <property type="entry name" value="GUANYLATE CYCLASE"/>
    <property type="match status" value="1"/>
</dbReference>
<evidence type="ECO:0000313" key="20">
    <source>
        <dbReference type="EMBL" id="GEO16969.1"/>
    </source>
</evidence>
<feature type="transmembrane region" description="Helical" evidence="18">
    <location>
        <begin position="24"/>
        <end position="42"/>
    </location>
</feature>
<evidence type="ECO:0000256" key="3">
    <source>
        <dbReference type="ARBA" id="ARBA00012201"/>
    </source>
</evidence>
<evidence type="ECO:0000256" key="12">
    <source>
        <dbReference type="ARBA" id="ARBA00023136"/>
    </source>
</evidence>
<dbReference type="InterPro" id="IPR018297">
    <property type="entry name" value="A/G_cyclase_CS"/>
</dbReference>
<keyword evidence="13 17" id="KW-0456">Lyase</keyword>
<evidence type="ECO:0000256" key="9">
    <source>
        <dbReference type="ARBA" id="ARBA00022842"/>
    </source>
</evidence>
<evidence type="ECO:0000256" key="15">
    <source>
        <dbReference type="ARBA" id="ARBA00032637"/>
    </source>
</evidence>
<comment type="similarity">
    <text evidence="17">Belongs to the adenylyl cyclase class-4/guanylyl cyclase family.</text>
</comment>
<dbReference type="GO" id="GO:0001653">
    <property type="term" value="F:peptide receptor activity"/>
    <property type="evidence" value="ECO:0007669"/>
    <property type="project" value="TreeGrafter"/>
</dbReference>
<dbReference type="Pfam" id="PF00211">
    <property type="entry name" value="Guanylate_cyc"/>
    <property type="match status" value="1"/>
</dbReference>
<dbReference type="PANTHER" id="PTHR11920">
    <property type="entry name" value="GUANYLYL CYCLASE"/>
    <property type="match status" value="1"/>
</dbReference>
<keyword evidence="5 18" id="KW-0812">Transmembrane</keyword>
<dbReference type="GO" id="GO:0035556">
    <property type="term" value="P:intracellular signal transduction"/>
    <property type="evidence" value="ECO:0007669"/>
    <property type="project" value="InterPro"/>
</dbReference>
<dbReference type="OrthoDB" id="315417at2"/>
<feature type="transmembrane region" description="Helical" evidence="18">
    <location>
        <begin position="155"/>
        <end position="178"/>
    </location>
</feature>
<dbReference type="Pfam" id="PF20967">
    <property type="entry name" value="MASE7"/>
    <property type="match status" value="1"/>
</dbReference>
<dbReference type="GO" id="GO:0006171">
    <property type="term" value="P:cAMP biosynthetic process"/>
    <property type="evidence" value="ECO:0007669"/>
    <property type="project" value="UniProtKB-KW"/>
</dbReference>
<dbReference type="EC" id="4.6.1.1" evidence="3"/>
<evidence type="ECO:0000256" key="10">
    <source>
        <dbReference type="ARBA" id="ARBA00022989"/>
    </source>
</evidence>
<dbReference type="InterPro" id="IPR001054">
    <property type="entry name" value="A/G_cyclase"/>
</dbReference>
<dbReference type="InterPro" id="IPR029787">
    <property type="entry name" value="Nucleotide_cyclase"/>
</dbReference>
<comment type="subunit">
    <text evidence="16">Homodimer. Can also exist as monomer.</text>
</comment>
<feature type="transmembrane region" description="Helical" evidence="18">
    <location>
        <begin position="125"/>
        <end position="143"/>
    </location>
</feature>
<dbReference type="GO" id="GO:0004383">
    <property type="term" value="F:guanylate cyclase activity"/>
    <property type="evidence" value="ECO:0007669"/>
    <property type="project" value="TreeGrafter"/>
</dbReference>
<dbReference type="SMART" id="SM00044">
    <property type="entry name" value="CYCc"/>
    <property type="match status" value="1"/>
</dbReference>
<evidence type="ECO:0000313" key="21">
    <source>
        <dbReference type="Proteomes" id="UP000321085"/>
    </source>
</evidence>
<dbReference type="PROSITE" id="PS50125">
    <property type="entry name" value="GUANYLATE_CYCLASE_2"/>
    <property type="match status" value="1"/>
</dbReference>
<dbReference type="FunFam" id="3.30.70.1230:FF:000033">
    <property type="entry name" value="Adenylate cyclase"/>
    <property type="match status" value="1"/>
</dbReference>
<evidence type="ECO:0000256" key="11">
    <source>
        <dbReference type="ARBA" id="ARBA00022998"/>
    </source>
</evidence>
<keyword evidence="11" id="KW-0115">cAMP biosynthesis</keyword>
<evidence type="ECO:0000256" key="4">
    <source>
        <dbReference type="ARBA" id="ARBA00021420"/>
    </source>
</evidence>
<proteinExistence type="inferred from homology"/>
<dbReference type="Gene3D" id="3.30.70.1230">
    <property type="entry name" value="Nucleotide cyclase"/>
    <property type="match status" value="1"/>
</dbReference>
<dbReference type="GO" id="GO:0004016">
    <property type="term" value="F:adenylate cyclase activity"/>
    <property type="evidence" value="ECO:0007669"/>
    <property type="project" value="UniProtKB-EC"/>
</dbReference>
<evidence type="ECO:0000256" key="16">
    <source>
        <dbReference type="ARBA" id="ARBA00064436"/>
    </source>
</evidence>
<dbReference type="InterPro" id="IPR050401">
    <property type="entry name" value="Cyclic_nucleotide_synthase"/>
</dbReference>
<feature type="domain" description="Guanylate cyclase" evidence="19">
    <location>
        <begin position="226"/>
        <end position="353"/>
    </location>
</feature>
<dbReference type="EMBL" id="BJYU01000083">
    <property type="protein sequence ID" value="GEO16969.1"/>
    <property type="molecule type" value="Genomic_DNA"/>
</dbReference>
<comment type="catalytic activity">
    <reaction evidence="1">
        <text>ATP = 3',5'-cyclic AMP + diphosphate</text>
        <dbReference type="Rhea" id="RHEA:15389"/>
        <dbReference type="ChEBI" id="CHEBI:30616"/>
        <dbReference type="ChEBI" id="CHEBI:33019"/>
        <dbReference type="ChEBI" id="CHEBI:58165"/>
        <dbReference type="EC" id="4.6.1.1"/>
    </reaction>
</comment>
<evidence type="ECO:0000256" key="2">
    <source>
        <dbReference type="ARBA" id="ARBA00004370"/>
    </source>
</evidence>
<keyword evidence="10 18" id="KW-1133">Transmembrane helix</keyword>
<comment type="caution">
    <text evidence="20">The sequence shown here is derived from an EMBL/GenBank/DDBJ whole genome shotgun (WGS) entry which is preliminary data.</text>
</comment>
<dbReference type="AlphaFoldDB" id="A0A512BYD6"/>
<evidence type="ECO:0000256" key="6">
    <source>
        <dbReference type="ARBA" id="ARBA00022723"/>
    </source>
</evidence>
<dbReference type="GO" id="GO:0007168">
    <property type="term" value="P:receptor guanylyl cyclase signaling pathway"/>
    <property type="evidence" value="ECO:0007669"/>
    <property type="project" value="TreeGrafter"/>
</dbReference>
<keyword evidence="9" id="KW-0460">Magnesium</keyword>
<sequence length="413" mass="44649">MQWPASLDYGTQRYPAHVARRLKVLNATTWCGVLLAFGFALSDLLDRRLWPLAMINIVVGLLLAAVPLMHRFGETAGALAYGLISYTAIFVICFMLGTDSGMQVQYLAIAAGAVLVFGPERIGLIALFGSVGIVLFIALELLAPADTGLLSPSFMLGNFLACIIGTSAILLAIVFYAVRETSRAEALAQREYRRSETLLANIMPVPVAERLKISPGIIADGFDDASILFADMAGFTARASGMPPMEVIRFLNEAFTAFDQLVEQHGLEKIKTTGDGYMVVSGIPLVRSDHLEALAAFALEMREVAASIAAQNGDPVAIRIGMACGPVVAGVVGTHKFFYDVWGDAVNMASRMESTGVSGQIQASQEVYERLAGQFIWEPRGTIDVKGKGRMPTWFLIDRHEAAEDGCFRELES</sequence>
<dbReference type="SUPFAM" id="SSF55073">
    <property type="entry name" value="Nucleotide cyclase"/>
    <property type="match status" value="1"/>
</dbReference>
<evidence type="ECO:0000259" key="19">
    <source>
        <dbReference type="PROSITE" id="PS50125"/>
    </source>
</evidence>
<evidence type="ECO:0000256" key="7">
    <source>
        <dbReference type="ARBA" id="ARBA00022741"/>
    </source>
</evidence>
<keyword evidence="12 18" id="KW-0472">Membrane</keyword>
<dbReference type="GO" id="GO:0005524">
    <property type="term" value="F:ATP binding"/>
    <property type="evidence" value="ECO:0007669"/>
    <property type="project" value="UniProtKB-KW"/>
</dbReference>
<accession>A0A512BYD6</accession>
<evidence type="ECO:0000256" key="1">
    <source>
        <dbReference type="ARBA" id="ARBA00001593"/>
    </source>
</evidence>
<name>A0A512BYD6_9HYPH</name>
<evidence type="ECO:0000256" key="18">
    <source>
        <dbReference type="SAM" id="Phobius"/>
    </source>
</evidence>
<dbReference type="GO" id="GO:0046872">
    <property type="term" value="F:metal ion binding"/>
    <property type="evidence" value="ECO:0007669"/>
    <property type="project" value="UniProtKB-KW"/>
</dbReference>
<dbReference type="GO" id="GO:0005886">
    <property type="term" value="C:plasma membrane"/>
    <property type="evidence" value="ECO:0007669"/>
    <property type="project" value="TreeGrafter"/>
</dbReference>
<evidence type="ECO:0000256" key="14">
    <source>
        <dbReference type="ARBA" id="ARBA00032597"/>
    </source>
</evidence>
<keyword evidence="6" id="KW-0479">Metal-binding</keyword>